<accession>A0A381P826</accession>
<reference evidence="1" key="1">
    <citation type="submission" date="2018-05" db="EMBL/GenBank/DDBJ databases">
        <authorList>
            <person name="Lanie J.A."/>
            <person name="Ng W.-L."/>
            <person name="Kazmierczak K.M."/>
            <person name="Andrzejewski T.M."/>
            <person name="Davidsen T.M."/>
            <person name="Wayne K.J."/>
            <person name="Tettelin H."/>
            <person name="Glass J.I."/>
            <person name="Rusch D."/>
            <person name="Podicherti R."/>
            <person name="Tsui H.-C.T."/>
            <person name="Winkler M.E."/>
        </authorList>
    </citation>
    <scope>NUCLEOTIDE SEQUENCE</scope>
</reference>
<dbReference type="EMBL" id="UINC01000825">
    <property type="protein sequence ID" value="SUZ61773.1"/>
    <property type="molecule type" value="Genomic_DNA"/>
</dbReference>
<dbReference type="AlphaFoldDB" id="A0A381P826"/>
<proteinExistence type="predicted"/>
<organism evidence="1">
    <name type="scientific">marine metagenome</name>
    <dbReference type="NCBI Taxonomy" id="408172"/>
    <lineage>
        <taxon>unclassified sequences</taxon>
        <taxon>metagenomes</taxon>
        <taxon>ecological metagenomes</taxon>
    </lineage>
</organism>
<name>A0A381P826_9ZZZZ</name>
<protein>
    <submittedName>
        <fullName evidence="1">Uncharacterized protein</fullName>
    </submittedName>
</protein>
<evidence type="ECO:0000313" key="1">
    <source>
        <dbReference type="EMBL" id="SUZ61773.1"/>
    </source>
</evidence>
<gene>
    <name evidence="1" type="ORF">METZ01_LOCUS14627</name>
</gene>
<sequence>MICIKAEIPQEICDIDDELKAIYHSKDTVCIWVFKSMEDRNRFMKETIGMLKEERDKHFESFYKSESF</sequence>